<dbReference type="OrthoDB" id="345551at2"/>
<feature type="transmembrane region" description="Helical" evidence="1">
    <location>
        <begin position="60"/>
        <end position="84"/>
    </location>
</feature>
<dbReference type="AlphaFoldDB" id="A0A4R9J5W1"/>
<accession>A0A4R9J5W1</accession>
<name>A0A4R9J5W1_9LEPT</name>
<feature type="transmembrane region" description="Helical" evidence="1">
    <location>
        <begin position="153"/>
        <end position="172"/>
    </location>
</feature>
<evidence type="ECO:0000256" key="1">
    <source>
        <dbReference type="SAM" id="Phobius"/>
    </source>
</evidence>
<dbReference type="InterPro" id="IPR025565">
    <property type="entry name" value="DUF4328"/>
</dbReference>
<gene>
    <name evidence="3" type="ORF">EHQ52_13630</name>
</gene>
<protein>
    <submittedName>
        <fullName evidence="3">DUF4328 domain-containing protein</fullName>
    </submittedName>
</protein>
<keyword evidence="1" id="KW-0812">Transmembrane</keyword>
<evidence type="ECO:0000259" key="2">
    <source>
        <dbReference type="Pfam" id="PF14219"/>
    </source>
</evidence>
<evidence type="ECO:0000313" key="4">
    <source>
        <dbReference type="Proteomes" id="UP000297871"/>
    </source>
</evidence>
<feature type="transmembrane region" description="Helical" evidence="1">
    <location>
        <begin position="184"/>
        <end position="205"/>
    </location>
</feature>
<dbReference type="Pfam" id="PF14219">
    <property type="entry name" value="DUF4328"/>
    <property type="match status" value="1"/>
</dbReference>
<sequence>MMEQMKPNGKRANIALILILILLVLEVVLLVLWYLQYDLIQTAMNGEEISSEVAETSDSIINIISILYMILFIVSAATFLRWFVRAYQNLELFSEDLIYNQKQALWAWFIPILNLLRPYEIMKELYTETRKLLVRYEPSNSEKIATTDYLSPWWGLWVISNIIGQILLRFPFKVETMEGLNTFILVNIIAHLIAIPLCIIAAKVIKDYSYMETLLEKVKITNS</sequence>
<keyword evidence="1" id="KW-1133">Transmembrane helix</keyword>
<reference evidence="3" key="1">
    <citation type="journal article" date="2019" name="PLoS Negl. Trop. Dis.">
        <title>Revisiting the worldwide diversity of Leptospira species in the environment.</title>
        <authorList>
            <person name="Vincent A.T."/>
            <person name="Schiettekatte O."/>
            <person name="Bourhy P."/>
            <person name="Veyrier F.J."/>
            <person name="Picardeau M."/>
        </authorList>
    </citation>
    <scope>NUCLEOTIDE SEQUENCE [LARGE SCALE GENOMIC DNA]</scope>
    <source>
        <strain evidence="3">201800265</strain>
    </source>
</reference>
<keyword evidence="4" id="KW-1185">Reference proteome</keyword>
<keyword evidence="1" id="KW-0472">Membrane</keyword>
<proteinExistence type="predicted"/>
<dbReference type="RefSeq" id="WP_135615765.1">
    <property type="nucleotide sequence ID" value="NZ_RQFY01000006.1"/>
</dbReference>
<comment type="caution">
    <text evidence="3">The sequence shown here is derived from an EMBL/GenBank/DDBJ whole genome shotgun (WGS) entry which is preliminary data.</text>
</comment>
<feature type="domain" description="DUF4328" evidence="2">
    <location>
        <begin position="47"/>
        <end position="208"/>
    </location>
</feature>
<organism evidence="3 4">
    <name type="scientific">Leptospira koniambonensis</name>
    <dbReference type="NCBI Taxonomy" id="2484950"/>
    <lineage>
        <taxon>Bacteria</taxon>
        <taxon>Pseudomonadati</taxon>
        <taxon>Spirochaetota</taxon>
        <taxon>Spirochaetia</taxon>
        <taxon>Leptospirales</taxon>
        <taxon>Leptospiraceae</taxon>
        <taxon>Leptospira</taxon>
    </lineage>
</organism>
<dbReference type="EMBL" id="RQFY01000006">
    <property type="protein sequence ID" value="TGL32338.1"/>
    <property type="molecule type" value="Genomic_DNA"/>
</dbReference>
<evidence type="ECO:0000313" key="3">
    <source>
        <dbReference type="EMBL" id="TGL32338.1"/>
    </source>
</evidence>
<dbReference type="Proteomes" id="UP000297871">
    <property type="component" value="Unassembled WGS sequence"/>
</dbReference>
<feature type="transmembrane region" description="Helical" evidence="1">
    <location>
        <begin position="12"/>
        <end position="35"/>
    </location>
</feature>